<dbReference type="AlphaFoldDB" id="A0A7R9JVR6"/>
<dbReference type="EMBL" id="OE840203">
    <property type="protein sequence ID" value="CAD7589822.1"/>
    <property type="molecule type" value="Genomic_DNA"/>
</dbReference>
<proteinExistence type="predicted"/>
<reference evidence="2" key="1">
    <citation type="submission" date="2020-11" db="EMBL/GenBank/DDBJ databases">
        <authorList>
            <person name="Tran Van P."/>
        </authorList>
    </citation>
    <scope>NUCLEOTIDE SEQUENCE</scope>
</reference>
<gene>
    <name evidence="2" type="ORF">TGEB3V08_LOCUS3735</name>
</gene>
<protein>
    <submittedName>
        <fullName evidence="2">Uncharacterized protein</fullName>
    </submittedName>
</protein>
<sequence>MTSGLNLEAQLQTISINPNTCGNDVHEIHQHMSVEDLRSVFQVDHHEKDKPPISSSIQDLNPNLPINGKLDKTSLMPYILANAPVVLSQTTEDGEIEVRISETPPPVHPNEIRTSSSPSSAVELNTTSALANYATEAVPEYEVVHVHSLSKRSVPDWQLGEEGEEGSSRLLRLSAFGRDVRLTLHRSRGLFPTGVKVWTAEGNSSQPDTVHYKPLLEARTIYEKSTSVNLTGIQAPIPPPPAIPSNTVVTRQIMRLPVQIFK</sequence>
<name>A0A7R9JVR6_TIMGE</name>
<evidence type="ECO:0000313" key="2">
    <source>
        <dbReference type="EMBL" id="CAD7589822.1"/>
    </source>
</evidence>
<organism evidence="2">
    <name type="scientific">Timema genevievae</name>
    <name type="common">Walking stick</name>
    <dbReference type="NCBI Taxonomy" id="629358"/>
    <lineage>
        <taxon>Eukaryota</taxon>
        <taxon>Metazoa</taxon>
        <taxon>Ecdysozoa</taxon>
        <taxon>Arthropoda</taxon>
        <taxon>Hexapoda</taxon>
        <taxon>Insecta</taxon>
        <taxon>Pterygota</taxon>
        <taxon>Neoptera</taxon>
        <taxon>Polyneoptera</taxon>
        <taxon>Phasmatodea</taxon>
        <taxon>Timematodea</taxon>
        <taxon>Timematoidea</taxon>
        <taxon>Timematidae</taxon>
        <taxon>Timema</taxon>
    </lineage>
</organism>
<evidence type="ECO:0000256" key="1">
    <source>
        <dbReference type="SAM" id="MobiDB-lite"/>
    </source>
</evidence>
<feature type="region of interest" description="Disordered" evidence="1">
    <location>
        <begin position="101"/>
        <end position="121"/>
    </location>
</feature>
<accession>A0A7R9JVR6</accession>
<feature type="compositionally biased region" description="Polar residues" evidence="1">
    <location>
        <begin position="112"/>
        <end position="121"/>
    </location>
</feature>